<dbReference type="SUPFAM" id="SSF56112">
    <property type="entry name" value="Protein kinase-like (PK-like)"/>
    <property type="match status" value="1"/>
</dbReference>
<dbReference type="Proteomes" id="UP000321172">
    <property type="component" value="Chromosome"/>
</dbReference>
<dbReference type="NCBIfam" id="NF003558">
    <property type="entry name" value="PRK05231.1"/>
    <property type="match status" value="1"/>
</dbReference>
<reference evidence="11 12" key="1">
    <citation type="journal article" date="2013" name="J. Microbiol. Biotechnol.">
        <title>Novosphingobium ginsenosidimutans sp. nov., with the ability to convert ginsenoside.</title>
        <authorList>
            <person name="Kim J.K."/>
            <person name="He D."/>
            <person name="Liu Q.M."/>
            <person name="Park H.Y."/>
            <person name="Jung M.S."/>
            <person name="Yoon M.H."/>
            <person name="Kim S.C."/>
            <person name="Im W.T."/>
        </authorList>
    </citation>
    <scope>NUCLEOTIDE SEQUENCE [LARGE SCALE GENOMIC DNA]</scope>
    <source>
        <strain evidence="11 12">FW-6</strain>
    </source>
</reference>
<dbReference type="GO" id="GO:0004413">
    <property type="term" value="F:homoserine kinase activity"/>
    <property type="evidence" value="ECO:0007669"/>
    <property type="project" value="UniProtKB-UniRule"/>
</dbReference>
<sequence>MAVYTHLGAEVLAGLVAEFDVGELTSVKGIAEGISNSNWLVETTGKDGAGARFILTMYEYRIEVGDLPFFLSLLDHLSARGCPVPRTIHDRQGNLYRLLDGKAVALIEFLPGVSVSAPTPGQAQAVGRALAQMQLAAADFAGVRENAMGRAEWQRLAQECGPDGLAEIDPGFAELVSRELPAVLAGWPEGLPRGTIHADLFPDNVLMLGAQVTGLIDFYFACTDLFAYDLAVTHAAWCFSNDGKHFDPALSSALIAGYEEVRPLSDAERSALPLLARGAALRFALTRAWDWVNTPADALVTRKDPVAFARRLEFYADPANATVFAAT</sequence>
<dbReference type="GO" id="GO:0005524">
    <property type="term" value="F:ATP binding"/>
    <property type="evidence" value="ECO:0007669"/>
    <property type="project" value="UniProtKB-KW"/>
</dbReference>
<name>A0A5B8S0Q0_9SPHN</name>
<dbReference type="KEGG" id="ngf:FRF71_01605"/>
<dbReference type="HAMAP" id="MF_00301">
    <property type="entry name" value="Homoser_kinase_2"/>
    <property type="match status" value="1"/>
</dbReference>
<keyword evidence="3 8" id="KW-0791">Threonine biosynthesis</keyword>
<dbReference type="EMBL" id="CP042345">
    <property type="protein sequence ID" value="QEA14933.1"/>
    <property type="molecule type" value="Genomic_DNA"/>
</dbReference>
<evidence type="ECO:0000259" key="10">
    <source>
        <dbReference type="Pfam" id="PF01636"/>
    </source>
</evidence>
<dbReference type="InterPro" id="IPR005280">
    <property type="entry name" value="Homoserine_kinase_II"/>
</dbReference>
<evidence type="ECO:0000256" key="5">
    <source>
        <dbReference type="ARBA" id="ARBA00022777"/>
    </source>
</evidence>
<evidence type="ECO:0000256" key="9">
    <source>
        <dbReference type="NCBIfam" id="TIGR00938"/>
    </source>
</evidence>
<protein>
    <recommendedName>
        <fullName evidence="8 9">Homoserine kinase</fullName>
        <shortName evidence="8">HK</shortName>
        <shortName evidence="8">HSK</shortName>
        <ecNumber evidence="8 9">2.7.1.39</ecNumber>
    </recommendedName>
</protein>
<evidence type="ECO:0000256" key="4">
    <source>
        <dbReference type="ARBA" id="ARBA00022741"/>
    </source>
</evidence>
<dbReference type="GO" id="GO:0009088">
    <property type="term" value="P:threonine biosynthetic process"/>
    <property type="evidence" value="ECO:0007669"/>
    <property type="project" value="UniProtKB-UniRule"/>
</dbReference>
<evidence type="ECO:0000256" key="6">
    <source>
        <dbReference type="ARBA" id="ARBA00022840"/>
    </source>
</evidence>
<organism evidence="11 12">
    <name type="scientific">Novosphingobium ginsenosidimutans</name>
    <dbReference type="NCBI Taxonomy" id="1176536"/>
    <lineage>
        <taxon>Bacteria</taxon>
        <taxon>Pseudomonadati</taxon>
        <taxon>Pseudomonadota</taxon>
        <taxon>Alphaproteobacteria</taxon>
        <taxon>Sphingomonadales</taxon>
        <taxon>Sphingomonadaceae</taxon>
        <taxon>Novosphingobium</taxon>
    </lineage>
</organism>
<dbReference type="AlphaFoldDB" id="A0A5B8S0Q0"/>
<dbReference type="EC" id="2.7.1.39" evidence="8 9"/>
<dbReference type="Pfam" id="PF01636">
    <property type="entry name" value="APH"/>
    <property type="match status" value="1"/>
</dbReference>
<keyword evidence="1 8" id="KW-0028">Amino-acid biosynthesis</keyword>
<evidence type="ECO:0000256" key="8">
    <source>
        <dbReference type="HAMAP-Rule" id="MF_00301"/>
    </source>
</evidence>
<dbReference type="InterPro" id="IPR011009">
    <property type="entry name" value="Kinase-like_dom_sf"/>
</dbReference>
<dbReference type="NCBIfam" id="TIGR00938">
    <property type="entry name" value="thrB_alt"/>
    <property type="match status" value="1"/>
</dbReference>
<evidence type="ECO:0000256" key="7">
    <source>
        <dbReference type="ARBA" id="ARBA00038240"/>
    </source>
</evidence>
<comment type="catalytic activity">
    <reaction evidence="8">
        <text>L-homoserine + ATP = O-phospho-L-homoserine + ADP + H(+)</text>
        <dbReference type="Rhea" id="RHEA:13985"/>
        <dbReference type="ChEBI" id="CHEBI:15378"/>
        <dbReference type="ChEBI" id="CHEBI:30616"/>
        <dbReference type="ChEBI" id="CHEBI:57476"/>
        <dbReference type="ChEBI" id="CHEBI:57590"/>
        <dbReference type="ChEBI" id="CHEBI:456216"/>
        <dbReference type="EC" id="2.7.1.39"/>
    </reaction>
</comment>
<dbReference type="Gene3D" id="3.30.200.20">
    <property type="entry name" value="Phosphorylase Kinase, domain 1"/>
    <property type="match status" value="1"/>
</dbReference>
<dbReference type="PANTHER" id="PTHR21064:SF6">
    <property type="entry name" value="AMINOGLYCOSIDE PHOSPHOTRANSFERASE DOMAIN-CONTAINING PROTEIN"/>
    <property type="match status" value="1"/>
</dbReference>
<dbReference type="PANTHER" id="PTHR21064">
    <property type="entry name" value="AMINOGLYCOSIDE PHOSPHOTRANSFERASE DOMAIN-CONTAINING PROTEIN-RELATED"/>
    <property type="match status" value="1"/>
</dbReference>
<keyword evidence="6 8" id="KW-0067">ATP-binding</keyword>
<keyword evidence="2 8" id="KW-0808">Transferase</keyword>
<feature type="domain" description="Aminoglycoside phosphotransferase" evidence="10">
    <location>
        <begin position="27"/>
        <end position="264"/>
    </location>
</feature>
<keyword evidence="5 8" id="KW-0418">Kinase</keyword>
<proteinExistence type="inferred from homology"/>
<dbReference type="InterPro" id="IPR050249">
    <property type="entry name" value="Pseudomonas-type_ThrB"/>
</dbReference>
<evidence type="ECO:0000256" key="2">
    <source>
        <dbReference type="ARBA" id="ARBA00022679"/>
    </source>
</evidence>
<evidence type="ECO:0000256" key="1">
    <source>
        <dbReference type="ARBA" id="ARBA00022605"/>
    </source>
</evidence>
<accession>A0A5B8S0Q0</accession>
<evidence type="ECO:0000256" key="3">
    <source>
        <dbReference type="ARBA" id="ARBA00022697"/>
    </source>
</evidence>
<dbReference type="CDD" id="cd05153">
    <property type="entry name" value="HomoserineK_II"/>
    <property type="match status" value="1"/>
</dbReference>
<gene>
    <name evidence="8 11" type="primary">thrB</name>
    <name evidence="11" type="ORF">FRF71_01605</name>
</gene>
<dbReference type="Gene3D" id="3.90.1200.10">
    <property type="match status" value="1"/>
</dbReference>
<evidence type="ECO:0000313" key="11">
    <source>
        <dbReference type="EMBL" id="QEA14933.1"/>
    </source>
</evidence>
<comment type="similarity">
    <text evidence="7 8">Belongs to the pseudomonas-type ThrB family.</text>
</comment>
<keyword evidence="4 8" id="KW-0547">Nucleotide-binding</keyword>
<dbReference type="RefSeq" id="WP_147088914.1">
    <property type="nucleotide sequence ID" value="NZ_BAABJD010000002.1"/>
</dbReference>
<dbReference type="OrthoDB" id="9777460at2"/>
<evidence type="ECO:0000313" key="12">
    <source>
        <dbReference type="Proteomes" id="UP000321172"/>
    </source>
</evidence>
<dbReference type="UniPathway" id="UPA00050">
    <property type="reaction ID" value="UER00064"/>
</dbReference>
<comment type="pathway">
    <text evidence="8">Amino-acid biosynthesis; L-threonine biosynthesis; L-threonine from L-aspartate: step 4/5.</text>
</comment>
<dbReference type="InterPro" id="IPR002575">
    <property type="entry name" value="Aminoglycoside_PTrfase"/>
</dbReference>
<keyword evidence="12" id="KW-1185">Reference proteome</keyword>